<evidence type="ECO:0000313" key="2">
    <source>
        <dbReference type="Proteomes" id="UP000256373"/>
    </source>
</evidence>
<dbReference type="RefSeq" id="WP_115829105.1">
    <property type="nucleotide sequence ID" value="NZ_QNUL01000001.1"/>
</dbReference>
<organism evidence="1 2">
    <name type="scientific">Dyadobacter luteus</name>
    <dbReference type="NCBI Taxonomy" id="2259619"/>
    <lineage>
        <taxon>Bacteria</taxon>
        <taxon>Pseudomonadati</taxon>
        <taxon>Bacteroidota</taxon>
        <taxon>Cytophagia</taxon>
        <taxon>Cytophagales</taxon>
        <taxon>Spirosomataceae</taxon>
        <taxon>Dyadobacter</taxon>
    </lineage>
</organism>
<protein>
    <submittedName>
        <fullName evidence="1">Uncharacterized protein</fullName>
    </submittedName>
</protein>
<dbReference type="AlphaFoldDB" id="A0A3D8YIJ5"/>
<accession>A0A3D8YIJ5</accession>
<evidence type="ECO:0000313" key="1">
    <source>
        <dbReference type="EMBL" id="REA64497.1"/>
    </source>
</evidence>
<name>A0A3D8YIJ5_9BACT</name>
<proteinExistence type="predicted"/>
<keyword evidence="2" id="KW-1185">Reference proteome</keyword>
<dbReference type="Pfam" id="PF21983">
    <property type="entry name" value="NikA-like"/>
    <property type="match status" value="1"/>
</dbReference>
<reference evidence="1 2" key="1">
    <citation type="submission" date="2018-07" db="EMBL/GenBank/DDBJ databases">
        <title>Dyadobacter roseus sp. nov., isolated from rose rhizosphere soil.</title>
        <authorList>
            <person name="Chen L."/>
        </authorList>
    </citation>
    <scope>NUCLEOTIDE SEQUENCE [LARGE SCALE GENOMIC DNA]</scope>
    <source>
        <strain evidence="1 2">RS19</strain>
    </source>
</reference>
<gene>
    <name evidence="1" type="ORF">DSL64_02825</name>
</gene>
<dbReference type="InterPro" id="IPR053842">
    <property type="entry name" value="NikA-like"/>
</dbReference>
<sequence>MKRKNQVSVYFNDQDYAIISEQFTQSTHRKLSGFLREKALEKSVVERVHNASLDRVYDTLAEIKTDLQLACDSFERCASEIKEYVGSAKIETELMDLELNRRKLVVQLQKAFDRISKLADQ</sequence>
<comment type="caution">
    <text evidence="1">The sequence shown here is derived from an EMBL/GenBank/DDBJ whole genome shotgun (WGS) entry which is preliminary data.</text>
</comment>
<dbReference type="EMBL" id="QNUL01000001">
    <property type="protein sequence ID" value="REA64497.1"/>
    <property type="molecule type" value="Genomic_DNA"/>
</dbReference>
<dbReference type="Proteomes" id="UP000256373">
    <property type="component" value="Unassembled WGS sequence"/>
</dbReference>